<comment type="caution">
    <text evidence="8">The sequence shown here is derived from an EMBL/GenBank/DDBJ whole genome shotgun (WGS) entry which is preliminary data.</text>
</comment>
<sequence length="208" mass="22894">MKFILGKKIEMSQMFDEKGNIIPVTLVAAGPCVILQKKTKEREGYDAMQIGFIKLEKKSKIKKTMKGKEYRHIREFTLPTGRQELSADQVSNNVGDEVNVSQFVEGDKVNVIATSKGKGFQGGVKKHGFAGRNSSHGAKHESRQIGSVGQRFPQHVIKGRKMPGRMGFEQITVKNLKIAKVDAVNNILALKGAVPGHRGTLLEIKAAQ</sequence>
<dbReference type="GO" id="GO:0003735">
    <property type="term" value="F:structural constituent of ribosome"/>
    <property type="evidence" value="ECO:0007669"/>
    <property type="project" value="UniProtKB-UniRule"/>
</dbReference>
<dbReference type="FunFam" id="2.40.30.10:FF:000004">
    <property type="entry name" value="50S ribosomal protein L3"/>
    <property type="match status" value="1"/>
</dbReference>
<keyword evidence="3" id="KW-0694">RNA-binding</keyword>
<dbReference type="GO" id="GO:0006412">
    <property type="term" value="P:translation"/>
    <property type="evidence" value="ECO:0007669"/>
    <property type="project" value="UniProtKB-UniRule"/>
</dbReference>
<evidence type="ECO:0000256" key="3">
    <source>
        <dbReference type="ARBA" id="ARBA00022884"/>
    </source>
</evidence>
<dbReference type="PANTHER" id="PTHR11229">
    <property type="entry name" value="50S RIBOSOMAL PROTEIN L3"/>
    <property type="match status" value="1"/>
</dbReference>
<evidence type="ECO:0000313" key="9">
    <source>
        <dbReference type="Proteomes" id="UP000178774"/>
    </source>
</evidence>
<dbReference type="PANTHER" id="PTHR11229:SF16">
    <property type="entry name" value="LARGE RIBOSOMAL SUBUNIT PROTEIN UL3C"/>
    <property type="match status" value="1"/>
</dbReference>
<evidence type="ECO:0000256" key="5">
    <source>
        <dbReference type="ARBA" id="ARBA00023274"/>
    </source>
</evidence>
<evidence type="ECO:0000313" key="8">
    <source>
        <dbReference type="EMBL" id="OGZ65492.1"/>
    </source>
</evidence>
<dbReference type="GO" id="GO:0019843">
    <property type="term" value="F:rRNA binding"/>
    <property type="evidence" value="ECO:0007669"/>
    <property type="project" value="UniProtKB-KW"/>
</dbReference>
<dbReference type="EMBL" id="MHOP01000021">
    <property type="protein sequence ID" value="OGZ65492.1"/>
    <property type="molecule type" value="Genomic_DNA"/>
</dbReference>
<evidence type="ECO:0000256" key="2">
    <source>
        <dbReference type="ARBA" id="ARBA00022730"/>
    </source>
</evidence>
<evidence type="ECO:0000256" key="4">
    <source>
        <dbReference type="ARBA" id="ARBA00022980"/>
    </source>
</evidence>
<accession>A0A1G2HSH0</accession>
<dbReference type="Pfam" id="PF00297">
    <property type="entry name" value="Ribosomal_L3"/>
    <property type="match status" value="1"/>
</dbReference>
<evidence type="ECO:0000256" key="6">
    <source>
        <dbReference type="NCBIfam" id="TIGR03625"/>
    </source>
</evidence>
<dbReference type="InterPro" id="IPR009000">
    <property type="entry name" value="Transl_B-barrel_sf"/>
</dbReference>
<dbReference type="InterPro" id="IPR019927">
    <property type="entry name" value="Ribosomal_uL3_bac/org-type"/>
</dbReference>
<gene>
    <name evidence="8" type="ORF">A2822_04315</name>
</gene>
<organism evidence="8 9">
    <name type="scientific">Candidatus Staskawiczbacteria bacterium RIFCSPHIGHO2_01_FULL_41_41</name>
    <dbReference type="NCBI Taxonomy" id="1802203"/>
    <lineage>
        <taxon>Bacteria</taxon>
        <taxon>Candidatus Staskawicziibacteriota</taxon>
    </lineage>
</organism>
<feature type="region of interest" description="Disordered" evidence="7">
    <location>
        <begin position="128"/>
        <end position="148"/>
    </location>
</feature>
<evidence type="ECO:0000256" key="1">
    <source>
        <dbReference type="ARBA" id="ARBA00006540"/>
    </source>
</evidence>
<dbReference type="SUPFAM" id="SSF50447">
    <property type="entry name" value="Translation proteins"/>
    <property type="match status" value="1"/>
</dbReference>
<keyword evidence="5" id="KW-0687">Ribonucleoprotein</keyword>
<dbReference type="Proteomes" id="UP000178774">
    <property type="component" value="Unassembled WGS sequence"/>
</dbReference>
<proteinExistence type="inferred from homology"/>
<dbReference type="InterPro" id="IPR000597">
    <property type="entry name" value="Ribosomal_uL3"/>
</dbReference>
<keyword evidence="4 8" id="KW-0689">Ribosomal protein</keyword>
<protein>
    <recommendedName>
        <fullName evidence="6">50S ribosomal protein L3</fullName>
    </recommendedName>
</protein>
<keyword evidence="2" id="KW-0699">rRNA-binding</keyword>
<evidence type="ECO:0000256" key="7">
    <source>
        <dbReference type="SAM" id="MobiDB-lite"/>
    </source>
</evidence>
<reference evidence="8 9" key="1">
    <citation type="journal article" date="2016" name="Nat. Commun.">
        <title>Thousands of microbial genomes shed light on interconnected biogeochemical processes in an aquifer system.</title>
        <authorList>
            <person name="Anantharaman K."/>
            <person name="Brown C.T."/>
            <person name="Hug L.A."/>
            <person name="Sharon I."/>
            <person name="Castelle C.J."/>
            <person name="Probst A.J."/>
            <person name="Thomas B.C."/>
            <person name="Singh A."/>
            <person name="Wilkins M.J."/>
            <person name="Karaoz U."/>
            <person name="Brodie E.L."/>
            <person name="Williams K.H."/>
            <person name="Hubbard S.S."/>
            <person name="Banfield J.F."/>
        </authorList>
    </citation>
    <scope>NUCLEOTIDE SEQUENCE [LARGE SCALE GENOMIC DNA]</scope>
</reference>
<dbReference type="AlphaFoldDB" id="A0A1G2HSH0"/>
<name>A0A1G2HSH0_9BACT</name>
<dbReference type="GO" id="GO:0022625">
    <property type="term" value="C:cytosolic large ribosomal subunit"/>
    <property type="evidence" value="ECO:0007669"/>
    <property type="project" value="TreeGrafter"/>
</dbReference>
<dbReference type="NCBIfam" id="TIGR03625">
    <property type="entry name" value="L3_bact"/>
    <property type="match status" value="1"/>
</dbReference>
<comment type="similarity">
    <text evidence="1">Belongs to the universal ribosomal protein uL3 family.</text>
</comment>
<dbReference type="Gene3D" id="2.40.30.10">
    <property type="entry name" value="Translation factors"/>
    <property type="match status" value="2"/>
</dbReference>